<dbReference type="AlphaFoldDB" id="A0A382TNY5"/>
<dbReference type="EMBL" id="UINC01138081">
    <property type="protein sequence ID" value="SVD23806.1"/>
    <property type="molecule type" value="Genomic_DNA"/>
</dbReference>
<dbReference type="NCBIfam" id="TIGR00057">
    <property type="entry name" value="L-threonylcarbamoyladenylate synthase"/>
    <property type="match status" value="1"/>
</dbReference>
<gene>
    <name evidence="13" type="ORF">METZ01_LOCUS376660</name>
</gene>
<evidence type="ECO:0000313" key="13">
    <source>
        <dbReference type="EMBL" id="SVD23806.1"/>
    </source>
</evidence>
<dbReference type="InterPro" id="IPR050156">
    <property type="entry name" value="TC-AMP_synthase_SUA5"/>
</dbReference>
<keyword evidence="8" id="KW-0547">Nucleotide-binding</keyword>
<evidence type="ECO:0000256" key="2">
    <source>
        <dbReference type="ARBA" id="ARBA00007663"/>
    </source>
</evidence>
<evidence type="ECO:0000256" key="7">
    <source>
        <dbReference type="ARBA" id="ARBA00022695"/>
    </source>
</evidence>
<protein>
    <recommendedName>
        <fullName evidence="10">L-threonylcarbamoyladenylate synthase</fullName>
        <ecNumber evidence="3">2.7.7.87</ecNumber>
    </recommendedName>
    <alternativeName>
        <fullName evidence="10">L-threonylcarbamoyladenylate synthase</fullName>
    </alternativeName>
</protein>
<feature type="domain" description="YrdC-like" evidence="12">
    <location>
        <begin position="14"/>
        <end position="161"/>
    </location>
</feature>
<evidence type="ECO:0000256" key="6">
    <source>
        <dbReference type="ARBA" id="ARBA00022694"/>
    </source>
</evidence>
<evidence type="ECO:0000256" key="5">
    <source>
        <dbReference type="ARBA" id="ARBA00022679"/>
    </source>
</evidence>
<keyword evidence="7" id="KW-0548">Nucleotidyltransferase</keyword>
<dbReference type="PANTHER" id="PTHR17490">
    <property type="entry name" value="SUA5"/>
    <property type="match status" value="1"/>
</dbReference>
<sequence>MTTWISVDSTAPDPKPIAEAAGILENGGVLAFPTETVYGLGALQGREDASKKLKELKDRPDDKPFTLLVADAREAIHRCTSPSIAAERLMKRFWPGPLTIVLPTAGPGKVETTGFRVPASITARALLEQLSGPLLAPSANPAGSAPAVNAEEVRSYFEGRI</sequence>
<dbReference type="GO" id="GO:0006450">
    <property type="term" value="P:regulation of translational fidelity"/>
    <property type="evidence" value="ECO:0007669"/>
    <property type="project" value="TreeGrafter"/>
</dbReference>
<feature type="non-terminal residue" evidence="13">
    <location>
        <position position="161"/>
    </location>
</feature>
<dbReference type="GO" id="GO:0061710">
    <property type="term" value="F:L-threonylcarbamoyladenylate synthase"/>
    <property type="evidence" value="ECO:0007669"/>
    <property type="project" value="UniProtKB-EC"/>
</dbReference>
<dbReference type="GO" id="GO:0008033">
    <property type="term" value="P:tRNA processing"/>
    <property type="evidence" value="ECO:0007669"/>
    <property type="project" value="UniProtKB-KW"/>
</dbReference>
<dbReference type="GO" id="GO:0003725">
    <property type="term" value="F:double-stranded RNA binding"/>
    <property type="evidence" value="ECO:0007669"/>
    <property type="project" value="InterPro"/>
</dbReference>
<dbReference type="Gene3D" id="3.90.870.10">
    <property type="entry name" value="DHBP synthase"/>
    <property type="match status" value="1"/>
</dbReference>
<dbReference type="InterPro" id="IPR006070">
    <property type="entry name" value="Sua5-like_dom"/>
</dbReference>
<dbReference type="GO" id="GO:0000049">
    <property type="term" value="F:tRNA binding"/>
    <property type="evidence" value="ECO:0007669"/>
    <property type="project" value="TreeGrafter"/>
</dbReference>
<name>A0A382TNY5_9ZZZZ</name>
<reference evidence="13" key="1">
    <citation type="submission" date="2018-05" db="EMBL/GenBank/DDBJ databases">
        <authorList>
            <person name="Lanie J.A."/>
            <person name="Ng W.-L."/>
            <person name="Kazmierczak K.M."/>
            <person name="Andrzejewski T.M."/>
            <person name="Davidsen T.M."/>
            <person name="Wayne K.J."/>
            <person name="Tettelin H."/>
            <person name="Glass J.I."/>
            <person name="Rusch D."/>
            <person name="Podicherti R."/>
            <person name="Tsui H.-C.T."/>
            <person name="Winkler M.E."/>
        </authorList>
    </citation>
    <scope>NUCLEOTIDE SEQUENCE</scope>
</reference>
<dbReference type="Pfam" id="PF01300">
    <property type="entry name" value="Sua5_yciO_yrdC"/>
    <property type="match status" value="1"/>
</dbReference>
<dbReference type="PROSITE" id="PS51163">
    <property type="entry name" value="YRDC"/>
    <property type="match status" value="1"/>
</dbReference>
<keyword evidence="4" id="KW-0963">Cytoplasm</keyword>
<proteinExistence type="inferred from homology"/>
<evidence type="ECO:0000256" key="11">
    <source>
        <dbReference type="ARBA" id="ARBA00048366"/>
    </source>
</evidence>
<comment type="catalytic activity">
    <reaction evidence="11">
        <text>L-threonine + hydrogencarbonate + ATP = L-threonylcarbamoyladenylate + diphosphate + H2O</text>
        <dbReference type="Rhea" id="RHEA:36407"/>
        <dbReference type="ChEBI" id="CHEBI:15377"/>
        <dbReference type="ChEBI" id="CHEBI:17544"/>
        <dbReference type="ChEBI" id="CHEBI:30616"/>
        <dbReference type="ChEBI" id="CHEBI:33019"/>
        <dbReference type="ChEBI" id="CHEBI:57926"/>
        <dbReference type="ChEBI" id="CHEBI:73682"/>
        <dbReference type="EC" id="2.7.7.87"/>
    </reaction>
</comment>
<dbReference type="PANTHER" id="PTHR17490:SF16">
    <property type="entry name" value="THREONYLCARBAMOYL-AMP SYNTHASE"/>
    <property type="match status" value="1"/>
</dbReference>
<keyword evidence="5" id="KW-0808">Transferase</keyword>
<accession>A0A382TNY5</accession>
<organism evidence="13">
    <name type="scientific">marine metagenome</name>
    <dbReference type="NCBI Taxonomy" id="408172"/>
    <lineage>
        <taxon>unclassified sequences</taxon>
        <taxon>metagenomes</taxon>
        <taxon>ecological metagenomes</taxon>
    </lineage>
</organism>
<keyword evidence="9" id="KW-0067">ATP-binding</keyword>
<comment type="similarity">
    <text evidence="2">Belongs to the SUA5 family.</text>
</comment>
<evidence type="ECO:0000259" key="12">
    <source>
        <dbReference type="PROSITE" id="PS51163"/>
    </source>
</evidence>
<evidence type="ECO:0000256" key="1">
    <source>
        <dbReference type="ARBA" id="ARBA00004496"/>
    </source>
</evidence>
<dbReference type="InterPro" id="IPR017945">
    <property type="entry name" value="DHBP_synth_RibB-like_a/b_dom"/>
</dbReference>
<keyword evidence="6" id="KW-0819">tRNA processing</keyword>
<evidence type="ECO:0000256" key="9">
    <source>
        <dbReference type="ARBA" id="ARBA00022840"/>
    </source>
</evidence>
<evidence type="ECO:0000256" key="10">
    <source>
        <dbReference type="ARBA" id="ARBA00029774"/>
    </source>
</evidence>
<evidence type="ECO:0000256" key="3">
    <source>
        <dbReference type="ARBA" id="ARBA00012584"/>
    </source>
</evidence>
<dbReference type="EC" id="2.7.7.87" evidence="3"/>
<dbReference type="GO" id="GO:0005737">
    <property type="term" value="C:cytoplasm"/>
    <property type="evidence" value="ECO:0007669"/>
    <property type="project" value="UniProtKB-SubCell"/>
</dbReference>
<dbReference type="SUPFAM" id="SSF55821">
    <property type="entry name" value="YrdC/RibB"/>
    <property type="match status" value="1"/>
</dbReference>
<evidence type="ECO:0000256" key="8">
    <source>
        <dbReference type="ARBA" id="ARBA00022741"/>
    </source>
</evidence>
<evidence type="ECO:0000256" key="4">
    <source>
        <dbReference type="ARBA" id="ARBA00022490"/>
    </source>
</evidence>
<dbReference type="GO" id="GO:0005524">
    <property type="term" value="F:ATP binding"/>
    <property type="evidence" value="ECO:0007669"/>
    <property type="project" value="UniProtKB-KW"/>
</dbReference>
<comment type="subcellular location">
    <subcellularLocation>
        <location evidence="1">Cytoplasm</location>
    </subcellularLocation>
</comment>